<dbReference type="InterPro" id="IPR007861">
    <property type="entry name" value="DNA_mismatch_repair_MutS_clamp"/>
</dbReference>
<dbReference type="InterPro" id="IPR007860">
    <property type="entry name" value="DNA_mmatch_repair_MutS_con_dom"/>
</dbReference>
<keyword evidence="4 9" id="KW-0227">DNA damage</keyword>
<evidence type="ECO:0000256" key="1">
    <source>
        <dbReference type="ARBA" id="ARBA00006271"/>
    </source>
</evidence>
<evidence type="ECO:0000313" key="14">
    <source>
        <dbReference type="Proteomes" id="UP000677668"/>
    </source>
</evidence>
<dbReference type="Gene3D" id="3.40.50.300">
    <property type="entry name" value="P-loop containing nucleotide triphosphate hydrolases"/>
    <property type="match status" value="1"/>
</dbReference>
<dbReference type="HAMAP" id="MF_00096">
    <property type="entry name" value="MutS"/>
    <property type="match status" value="1"/>
</dbReference>
<keyword evidence="6 9" id="KW-0238">DNA-binding</keyword>
<dbReference type="NCBIfam" id="TIGR01070">
    <property type="entry name" value="mutS1"/>
    <property type="match status" value="1"/>
</dbReference>
<feature type="binding site" evidence="9">
    <location>
        <begin position="628"/>
        <end position="635"/>
    </location>
    <ligand>
        <name>ATP</name>
        <dbReference type="ChEBI" id="CHEBI:30616"/>
    </ligand>
</feature>
<proteinExistence type="inferred from homology"/>
<dbReference type="PROSITE" id="PS00486">
    <property type="entry name" value="DNA_MISMATCH_REPAIR_2"/>
    <property type="match status" value="1"/>
</dbReference>
<evidence type="ECO:0000256" key="10">
    <source>
        <dbReference type="RuleBase" id="RU003756"/>
    </source>
</evidence>
<dbReference type="InterPro" id="IPR016151">
    <property type="entry name" value="DNA_mismatch_repair_MutS_N"/>
</dbReference>
<evidence type="ECO:0000256" key="5">
    <source>
        <dbReference type="ARBA" id="ARBA00022840"/>
    </source>
</evidence>
<protein>
    <recommendedName>
        <fullName evidence="2 9">DNA mismatch repair protein MutS</fullName>
    </recommendedName>
</protein>
<comment type="similarity">
    <text evidence="1 9 10">Belongs to the DNA mismatch repair MutS family.</text>
</comment>
<dbReference type="Gene3D" id="1.10.1420.10">
    <property type="match status" value="2"/>
</dbReference>
<dbReference type="PIRSF" id="PIRSF037677">
    <property type="entry name" value="DNA_mis_repair_Msh6"/>
    <property type="match status" value="1"/>
</dbReference>
<dbReference type="SUPFAM" id="SSF53150">
    <property type="entry name" value="DNA repair protein MutS, domain II"/>
    <property type="match status" value="1"/>
</dbReference>
<organism evidence="13 14">
    <name type="scientific">Chloracidobacterium sp. N</name>
    <dbReference type="NCBI Taxonomy" id="2821540"/>
    <lineage>
        <taxon>Bacteria</taxon>
        <taxon>Pseudomonadati</taxon>
        <taxon>Acidobacteriota</taxon>
        <taxon>Terriglobia</taxon>
        <taxon>Terriglobales</taxon>
        <taxon>Acidobacteriaceae</taxon>
        <taxon>Chloracidobacterium</taxon>
        <taxon>Chloracidobacterium aggregatum</taxon>
    </lineage>
</organism>
<dbReference type="Pfam" id="PF05188">
    <property type="entry name" value="MutS_II"/>
    <property type="match status" value="1"/>
</dbReference>
<dbReference type="EMBL" id="CP072642">
    <property type="protein sequence ID" value="QUV94989.1"/>
    <property type="molecule type" value="Genomic_DNA"/>
</dbReference>
<evidence type="ECO:0000256" key="3">
    <source>
        <dbReference type="ARBA" id="ARBA00022741"/>
    </source>
</evidence>
<dbReference type="Pfam" id="PF05190">
    <property type="entry name" value="MutS_IV"/>
    <property type="match status" value="1"/>
</dbReference>
<dbReference type="Gene3D" id="3.40.1170.10">
    <property type="entry name" value="DNA repair protein MutS, domain I"/>
    <property type="match status" value="1"/>
</dbReference>
<name>A0ABX8B1W2_9BACT</name>
<dbReference type="PANTHER" id="PTHR11361">
    <property type="entry name" value="DNA MISMATCH REPAIR PROTEIN MUTS FAMILY MEMBER"/>
    <property type="match status" value="1"/>
</dbReference>
<reference evidence="13 14" key="1">
    <citation type="submission" date="2021-03" db="EMBL/GenBank/DDBJ databases">
        <title>Genomic and phenotypic characterization of Chloracidobacterium isolates provides evidence for multiple species.</title>
        <authorList>
            <person name="Saini M.K."/>
            <person name="Costas A.M.G."/>
            <person name="Tank M."/>
            <person name="Bryant D.A."/>
        </authorList>
    </citation>
    <scope>NUCLEOTIDE SEQUENCE [LARGE SCALE GENOMIC DNA]</scope>
    <source>
        <strain evidence="13 14">N</strain>
    </source>
</reference>
<dbReference type="InterPro" id="IPR017261">
    <property type="entry name" value="DNA_mismatch_repair_MutS/MSH"/>
</dbReference>
<dbReference type="InterPro" id="IPR036678">
    <property type="entry name" value="MutS_con_dom_sf"/>
</dbReference>
<dbReference type="SUPFAM" id="SSF55271">
    <property type="entry name" value="DNA repair protein MutS, domain I"/>
    <property type="match status" value="1"/>
</dbReference>
<keyword evidence="3 9" id="KW-0547">Nucleotide-binding</keyword>
<keyword evidence="5 9" id="KW-0067">ATP-binding</keyword>
<feature type="domain" description="DNA mismatch repair proteins mutS family" evidence="12">
    <location>
        <begin position="702"/>
        <end position="718"/>
    </location>
</feature>
<dbReference type="SMART" id="SM00533">
    <property type="entry name" value="MUTSd"/>
    <property type="match status" value="1"/>
</dbReference>
<dbReference type="Pfam" id="PF01624">
    <property type="entry name" value="MutS_I"/>
    <property type="match status" value="1"/>
</dbReference>
<dbReference type="Pfam" id="PF00488">
    <property type="entry name" value="MutS_V"/>
    <property type="match status" value="1"/>
</dbReference>
<evidence type="ECO:0000256" key="8">
    <source>
        <dbReference type="ARBA" id="ARBA00024647"/>
    </source>
</evidence>
<sequence>MMRQYFAIKAKYPGTLLFFRLGDFYEMFFEDAHIASRELDLTLTARHKDTAQPVPMCGVPYHAAAGYIARLVERGYRVAICEQTEEATGKTKLVERAVVRVVTPGTSLEETLLTGAENRFLAALSSNAEATAVALLDVTTGEFSVTELRGEAHLEAALNLLERFDPREVLAPQTLAPLLSAAFPQPPSPDAPAEGKPSGPPRFTAALTLTEQLSFAPDAGEALLREHFGVRSLAGFGLEGRPLAIGAAAAVLRYLRETQMSDARHVTGVTWFETTTTLELDLLTLKNLEVITGASGSKRDALLGVLDDTITNMGARLLRQWLLRPSLELPIIEARLDAVDELHRKPIERDGFRQLLRDIQDIERLVGRLSLNLATPRDVAALRTSCAHLPALRERLLACTSSLLLTLGESLDPCADLHQRMAETLSDAPPVKLDEGGVIRPGFSAELDELRHLRHDASGAMAAIEQRERERTGIGSLKVRFNQVFGYYIEVTKANLRYVPADYERKQTIANGERYTTPELKQLEARLRDAEVRLLALETQLFQELRAFLVAHAPRLQTAARIVAVLDVLAALAEVAARRRYVRPELHAGDELVIEDGRHPVVEANVERFVPNDVRMNNSTDRLLIITGPNMGGKSVFLRQTGLIVLMAHAGAFVPARRASIPLVDRIFTRIGASDNVARGRSTFMVEMTETACILNTATPRSLVLLDEVGRGTSTFDGLSLAWAVCEYLHDDPHHAAKTLFATHYHELVELAQVLPGVCNVQLAVSEQNGDIVFLHRVIPGSASKSYGIEVGRLAGLPASVIARAREILANLEANELDVLGKPKLARHLPARRGRAQRAQPTLFEAVNESVIEELRALDLNSLTPDLALTVLRRLQERLL</sequence>
<evidence type="ECO:0000259" key="12">
    <source>
        <dbReference type="PROSITE" id="PS00486"/>
    </source>
</evidence>
<accession>A0ABX8B1W2</accession>
<dbReference type="Pfam" id="PF05192">
    <property type="entry name" value="MutS_III"/>
    <property type="match status" value="1"/>
</dbReference>
<dbReference type="InterPro" id="IPR000432">
    <property type="entry name" value="DNA_mismatch_repair_MutS_C"/>
</dbReference>
<dbReference type="InterPro" id="IPR027417">
    <property type="entry name" value="P-loop_NTPase"/>
</dbReference>
<dbReference type="InterPro" id="IPR045076">
    <property type="entry name" value="MutS"/>
</dbReference>
<dbReference type="NCBIfam" id="NF003810">
    <property type="entry name" value="PRK05399.1"/>
    <property type="match status" value="1"/>
</dbReference>
<evidence type="ECO:0000313" key="13">
    <source>
        <dbReference type="EMBL" id="QUV94989.1"/>
    </source>
</evidence>
<dbReference type="SUPFAM" id="SSF48334">
    <property type="entry name" value="DNA repair protein MutS, domain III"/>
    <property type="match status" value="1"/>
</dbReference>
<dbReference type="Gene3D" id="3.30.420.110">
    <property type="entry name" value="MutS, connector domain"/>
    <property type="match status" value="1"/>
</dbReference>
<evidence type="ECO:0000256" key="7">
    <source>
        <dbReference type="ARBA" id="ARBA00023204"/>
    </source>
</evidence>
<dbReference type="InterPro" id="IPR036187">
    <property type="entry name" value="DNA_mismatch_repair_MutS_sf"/>
</dbReference>
<evidence type="ECO:0000256" key="2">
    <source>
        <dbReference type="ARBA" id="ARBA00021982"/>
    </source>
</evidence>
<evidence type="ECO:0000256" key="11">
    <source>
        <dbReference type="SAM" id="MobiDB-lite"/>
    </source>
</evidence>
<dbReference type="SUPFAM" id="SSF52540">
    <property type="entry name" value="P-loop containing nucleoside triphosphate hydrolases"/>
    <property type="match status" value="1"/>
</dbReference>
<dbReference type="Proteomes" id="UP000677668">
    <property type="component" value="Chromosome 1"/>
</dbReference>
<evidence type="ECO:0000256" key="4">
    <source>
        <dbReference type="ARBA" id="ARBA00022763"/>
    </source>
</evidence>
<dbReference type="InterPro" id="IPR007695">
    <property type="entry name" value="DNA_mismatch_repair_MutS-lik_N"/>
</dbReference>
<gene>
    <name evidence="9 13" type="primary">mutS</name>
    <name evidence="13" type="ORF">J8C05_08610</name>
</gene>
<comment type="function">
    <text evidence="8 9">This protein is involved in the repair of mismatches in DNA. It is possible that it carries out the mismatch recognition step. This protein has a weak ATPase activity.</text>
</comment>
<evidence type="ECO:0000256" key="6">
    <source>
        <dbReference type="ARBA" id="ARBA00023125"/>
    </source>
</evidence>
<dbReference type="CDD" id="cd03284">
    <property type="entry name" value="ABC_MutS1"/>
    <property type="match status" value="1"/>
</dbReference>
<dbReference type="InterPro" id="IPR005748">
    <property type="entry name" value="DNA_mismatch_repair_MutS"/>
</dbReference>
<keyword evidence="7 9" id="KW-0234">DNA repair</keyword>
<evidence type="ECO:0000256" key="9">
    <source>
        <dbReference type="HAMAP-Rule" id="MF_00096"/>
    </source>
</evidence>
<dbReference type="PANTHER" id="PTHR11361:SF34">
    <property type="entry name" value="DNA MISMATCH REPAIR PROTEIN MSH1, MITOCHONDRIAL"/>
    <property type="match status" value="1"/>
</dbReference>
<keyword evidence="14" id="KW-1185">Reference proteome</keyword>
<dbReference type="SMART" id="SM00534">
    <property type="entry name" value="MUTSac"/>
    <property type="match status" value="1"/>
</dbReference>
<feature type="region of interest" description="Disordered" evidence="11">
    <location>
        <begin position="180"/>
        <end position="203"/>
    </location>
</feature>
<dbReference type="InterPro" id="IPR007696">
    <property type="entry name" value="DNA_mismatch_repair_MutS_core"/>
</dbReference>